<gene>
    <name evidence="1" type="ORF">cyc_07181</name>
</gene>
<dbReference type="VEuPathDB" id="ToxoDB:cyc_07181"/>
<dbReference type="VEuPathDB" id="ToxoDB:LOC34623196"/>
<dbReference type="InParanoid" id="A0A1D3CUZ0"/>
<dbReference type="EMBL" id="JROU02001855">
    <property type="protein sequence ID" value="OEH75005.1"/>
    <property type="molecule type" value="Genomic_DNA"/>
</dbReference>
<evidence type="ECO:0000313" key="2">
    <source>
        <dbReference type="Proteomes" id="UP000095192"/>
    </source>
</evidence>
<protein>
    <submittedName>
        <fullName evidence="1">Uncharacterized protein</fullName>
    </submittedName>
</protein>
<accession>A0A1D3CUZ0</accession>
<organism evidence="1 2">
    <name type="scientific">Cyclospora cayetanensis</name>
    <dbReference type="NCBI Taxonomy" id="88456"/>
    <lineage>
        <taxon>Eukaryota</taxon>
        <taxon>Sar</taxon>
        <taxon>Alveolata</taxon>
        <taxon>Apicomplexa</taxon>
        <taxon>Conoidasida</taxon>
        <taxon>Coccidia</taxon>
        <taxon>Eucoccidiorida</taxon>
        <taxon>Eimeriorina</taxon>
        <taxon>Eimeriidae</taxon>
        <taxon>Cyclospora</taxon>
    </lineage>
</organism>
<comment type="caution">
    <text evidence="1">The sequence shown here is derived from an EMBL/GenBank/DDBJ whole genome shotgun (WGS) entry which is preliminary data.</text>
</comment>
<keyword evidence="2" id="KW-1185">Reference proteome</keyword>
<dbReference type="Proteomes" id="UP000095192">
    <property type="component" value="Unassembled WGS sequence"/>
</dbReference>
<name>A0A1D3CUZ0_9EIME</name>
<proteinExistence type="predicted"/>
<dbReference type="AlphaFoldDB" id="A0A1D3CUZ0"/>
<reference evidence="1 2" key="1">
    <citation type="journal article" date="2016" name="BMC Genomics">
        <title>Comparative genomics reveals Cyclospora cayetanensis possesses coccidia-like metabolism and invasion components but unique surface antigens.</title>
        <authorList>
            <person name="Liu S."/>
            <person name="Wang L."/>
            <person name="Zheng H."/>
            <person name="Xu Z."/>
            <person name="Roellig D.M."/>
            <person name="Li N."/>
            <person name="Frace M.A."/>
            <person name="Tang K."/>
            <person name="Arrowood M.J."/>
            <person name="Moss D.M."/>
            <person name="Zhang L."/>
            <person name="Feng Y."/>
            <person name="Xiao L."/>
        </authorList>
    </citation>
    <scope>NUCLEOTIDE SEQUENCE [LARGE SCALE GENOMIC DNA]</scope>
    <source>
        <strain evidence="1 2">CHN_HEN01</strain>
    </source>
</reference>
<evidence type="ECO:0000313" key="1">
    <source>
        <dbReference type="EMBL" id="OEH75005.1"/>
    </source>
</evidence>
<sequence length="202" mass="21986">MVPLLHTPLSPAAPSLYAYILMSPILLRVKGCTRPFAVCIAGFICRRNPEELPSELLVAVEAAEGESLDLRSTWGHTALLFFLQSALRGAMPLLGNSSSREMQGAEGTGHLPTSLRKCSRSLTSAKGPTVGSLLLLATLLERPREDVPLVHHLLQLIVLLPAAEGWSGLSTAVNRFVLHLRSFLLAVRLQKRNQRCSQDAFS</sequence>